<reference evidence="2" key="3">
    <citation type="submission" date="2021-09" db="EMBL/GenBank/DDBJ databases">
        <authorList>
            <person name="Gilroy R."/>
        </authorList>
    </citation>
    <scope>NUCLEOTIDE SEQUENCE</scope>
    <source>
        <strain evidence="2">1647</strain>
    </source>
</reference>
<dbReference type="Proteomes" id="UP000775129">
    <property type="component" value="Unassembled WGS sequence"/>
</dbReference>
<dbReference type="GeneID" id="78121190"/>
<keyword evidence="1" id="KW-1133">Transmembrane helix</keyword>
<evidence type="ECO:0000256" key="1">
    <source>
        <dbReference type="SAM" id="Phobius"/>
    </source>
</evidence>
<reference evidence="2" key="2">
    <citation type="journal article" date="2021" name="PeerJ">
        <title>Extensive microbial diversity within the chicken gut microbiome revealed by metagenomics and culture.</title>
        <authorList>
            <person name="Gilroy R."/>
            <person name="Ravi A."/>
            <person name="Getino M."/>
            <person name="Pursley I."/>
            <person name="Horton D.L."/>
            <person name="Alikhan N.F."/>
            <person name="Baker D."/>
            <person name="Gharbi K."/>
            <person name="Hall N."/>
            <person name="Watson M."/>
            <person name="Adriaenssens E.M."/>
            <person name="Foster-Nyarko E."/>
            <person name="Jarju S."/>
            <person name="Secka A."/>
            <person name="Antonio M."/>
            <person name="Oren A."/>
            <person name="Chaudhuri R.R."/>
            <person name="La Ragione R."/>
            <person name="Hildebrand F."/>
            <person name="Pallen M.J."/>
        </authorList>
    </citation>
    <scope>NUCLEOTIDE SEQUENCE</scope>
    <source>
        <strain evidence="2">1647</strain>
    </source>
</reference>
<dbReference type="RefSeq" id="WP_082358729.1">
    <property type="nucleotide sequence ID" value="NZ_CANLNX010000008.1"/>
</dbReference>
<keyword evidence="1" id="KW-0472">Membrane</keyword>
<name>A0A426SJM5_9MICO</name>
<dbReference type="EMBL" id="QOCI01000007">
    <property type="protein sequence ID" value="RRR18375.1"/>
    <property type="molecule type" value="Genomic_DNA"/>
</dbReference>
<accession>A0A426SJM5</accession>
<sequence>MSVPAIVMMIVAIVTVWGGLVAAVVNLRSHPEAPEED</sequence>
<dbReference type="Pfam" id="PF16951">
    <property type="entry name" value="MaAIMP_sms"/>
    <property type="match status" value="1"/>
</dbReference>
<comment type="caution">
    <text evidence="3">The sequence shown here is derived from an EMBL/GenBank/DDBJ whole genome shotgun (WGS) entry which is preliminary data.</text>
</comment>
<feature type="transmembrane region" description="Helical" evidence="1">
    <location>
        <begin position="6"/>
        <end position="27"/>
    </location>
</feature>
<protein>
    <submittedName>
        <fullName evidence="3">Methionine/alanine import family NSS transporter small subunit</fullName>
    </submittedName>
</protein>
<keyword evidence="1" id="KW-0812">Transmembrane</keyword>
<dbReference type="AlphaFoldDB" id="A0A426SJM5"/>
<dbReference type="EMBL" id="DYWO01000262">
    <property type="protein sequence ID" value="HJF49913.1"/>
    <property type="molecule type" value="Genomic_DNA"/>
</dbReference>
<evidence type="ECO:0000313" key="3">
    <source>
        <dbReference type="EMBL" id="RRR18375.1"/>
    </source>
</evidence>
<dbReference type="NCBIfam" id="NF033493">
    <property type="entry name" value="MetS_like_NSS"/>
    <property type="match status" value="1"/>
</dbReference>
<reference evidence="3 4" key="1">
    <citation type="submission" date="2018-07" db="EMBL/GenBank/DDBJ databases">
        <title>Brachybacteriurn paraconglorneratum KCTC 9916.</title>
        <authorList>
            <person name="Li Y."/>
        </authorList>
    </citation>
    <scope>NUCLEOTIDE SEQUENCE [LARGE SCALE GENOMIC DNA]</scope>
    <source>
        <strain evidence="3 4">KCTC 9916</strain>
    </source>
</reference>
<dbReference type="Proteomes" id="UP000274327">
    <property type="component" value="Unassembled WGS sequence"/>
</dbReference>
<organism evidence="3 4">
    <name type="scientific">Brachybacterium paraconglomeratum</name>
    <dbReference type="NCBI Taxonomy" id="173362"/>
    <lineage>
        <taxon>Bacteria</taxon>
        <taxon>Bacillati</taxon>
        <taxon>Actinomycetota</taxon>
        <taxon>Actinomycetes</taxon>
        <taxon>Micrococcales</taxon>
        <taxon>Dermabacteraceae</taxon>
        <taxon>Brachybacterium</taxon>
    </lineage>
</organism>
<proteinExistence type="predicted"/>
<keyword evidence="4" id="KW-1185">Reference proteome</keyword>
<evidence type="ECO:0000313" key="4">
    <source>
        <dbReference type="Proteomes" id="UP000274327"/>
    </source>
</evidence>
<gene>
    <name evidence="3" type="ORF">DS079_09165</name>
    <name evidence="2" type="ORF">K8W24_08975</name>
</gene>
<evidence type="ECO:0000313" key="2">
    <source>
        <dbReference type="EMBL" id="HJF49913.1"/>
    </source>
</evidence>
<dbReference type="InterPro" id="IPR031596">
    <property type="entry name" value="MaAIMP_sms"/>
</dbReference>